<accession>A0A183I2W2</accession>
<reference evidence="2 3" key="1">
    <citation type="submission" date="2015-12" db="EMBL/GenBank/DDBJ databases">
        <title>Draft genome of the nematode, Onchocerca flexuosa.</title>
        <authorList>
            <person name="Mitreva M."/>
        </authorList>
    </citation>
    <scope>NUCLEOTIDE SEQUENCE [LARGE SCALE GENOMIC DNA]</scope>
    <source>
        <strain evidence="2">Red Deer</strain>
    </source>
</reference>
<evidence type="ECO:0000313" key="3">
    <source>
        <dbReference type="Proteomes" id="UP000242913"/>
    </source>
</evidence>
<sequence length="153" mass="18030">MMGNFEPNDWKFRAVQDHRRQLSPDSTVVLSFVQLLEGCNGKVPMIWREKRCESKKQQQKRHHGKGEKRDEVEVKETTGCKETTMWKGQLLPLDVVGNGTEIAKKKTTKKDFRNLPRKNRREGVRENEKKERKEENCKQHLIKRKRKASSNSN</sequence>
<organism evidence="4">
    <name type="scientific">Onchocerca flexuosa</name>
    <dbReference type="NCBI Taxonomy" id="387005"/>
    <lineage>
        <taxon>Eukaryota</taxon>
        <taxon>Metazoa</taxon>
        <taxon>Ecdysozoa</taxon>
        <taxon>Nematoda</taxon>
        <taxon>Chromadorea</taxon>
        <taxon>Rhabditida</taxon>
        <taxon>Spirurina</taxon>
        <taxon>Spiruromorpha</taxon>
        <taxon>Filarioidea</taxon>
        <taxon>Onchocercidae</taxon>
        <taxon>Onchocerca</taxon>
    </lineage>
</organism>
<reference evidence="4" key="2">
    <citation type="submission" date="2016-06" db="UniProtKB">
        <authorList>
            <consortium name="WormBaseParasite"/>
        </authorList>
    </citation>
    <scope>IDENTIFICATION</scope>
</reference>
<protein>
    <submittedName>
        <fullName evidence="2 4">Uncharacterized protein</fullName>
    </submittedName>
</protein>
<dbReference type="Proteomes" id="UP000242913">
    <property type="component" value="Unassembled WGS sequence"/>
</dbReference>
<gene>
    <name evidence="2" type="ORF">X798_02331</name>
</gene>
<proteinExistence type="predicted"/>
<feature type="region of interest" description="Disordered" evidence="1">
    <location>
        <begin position="51"/>
        <end position="75"/>
    </location>
</feature>
<feature type="compositionally biased region" description="Basic residues" evidence="1">
    <location>
        <begin position="140"/>
        <end position="153"/>
    </location>
</feature>
<dbReference type="WBParaSite" id="OFLC_0001408201-mRNA-1">
    <property type="protein sequence ID" value="OFLC_0001408201-mRNA-1"/>
    <property type="gene ID" value="OFLC_0001408201"/>
</dbReference>
<feature type="region of interest" description="Disordered" evidence="1">
    <location>
        <begin position="105"/>
        <end position="153"/>
    </location>
</feature>
<evidence type="ECO:0000313" key="2">
    <source>
        <dbReference type="EMBL" id="OZC10582.1"/>
    </source>
</evidence>
<feature type="compositionally biased region" description="Basic and acidic residues" evidence="1">
    <location>
        <begin position="121"/>
        <end position="138"/>
    </location>
</feature>
<feature type="compositionally biased region" description="Basic residues" evidence="1">
    <location>
        <begin position="57"/>
        <end position="66"/>
    </location>
</feature>
<evidence type="ECO:0000313" key="4">
    <source>
        <dbReference type="WBParaSite" id="OFLC_0001408201-mRNA-1"/>
    </source>
</evidence>
<dbReference type="EMBL" id="KZ269985">
    <property type="protein sequence ID" value="OZC10582.1"/>
    <property type="molecule type" value="Genomic_DNA"/>
</dbReference>
<name>A0A183I2W2_9BILA</name>
<keyword evidence="3" id="KW-1185">Reference proteome</keyword>
<evidence type="ECO:0000256" key="1">
    <source>
        <dbReference type="SAM" id="MobiDB-lite"/>
    </source>
</evidence>
<dbReference type="AlphaFoldDB" id="A0A183I2W2"/>